<sequence length="252" mass="29333">MSSEAEQDAVIKLEQERAEIVAKYDKGKDGTEVEPWEDANFRLYKVIDRFGFLHEIELPSSDSMEEKQKHLEMERTTKWLKMLKSWDKYKNTEKVSRQKFHLLQHWPLLQAIMSRSSCHSPPFLFNLDLLLVLLLFITVTMIDSQYVYLTLRVVSCTRYTSSSIAREQFQFSRTEVQRTLKIPRCRSYPAPNIKDASVTSLPNETNPMIHCAPKVFLGRQVSKTTVAKTTSTIFASLVLRNTQYLRLCRFGP</sequence>
<accession>A0A3B3QZH4</accession>
<keyword evidence="1" id="KW-0472">Membrane</keyword>
<keyword evidence="1" id="KW-0812">Transmembrane</keyword>
<protein>
    <submittedName>
        <fullName evidence="2">USP6 N-terminal like</fullName>
    </submittedName>
</protein>
<keyword evidence="3" id="KW-1185">Reference proteome</keyword>
<dbReference type="AlphaFoldDB" id="A0A3B3QZH4"/>
<reference evidence="2" key="2">
    <citation type="submission" date="2025-09" db="UniProtKB">
        <authorList>
            <consortium name="Ensembl"/>
        </authorList>
    </citation>
    <scope>IDENTIFICATION</scope>
</reference>
<dbReference type="Proteomes" id="UP000261540">
    <property type="component" value="Unplaced"/>
</dbReference>
<dbReference type="GeneTree" id="ENSGT00940000156715"/>
<organism evidence="2 3">
    <name type="scientific">Paramormyrops kingsleyae</name>
    <dbReference type="NCBI Taxonomy" id="1676925"/>
    <lineage>
        <taxon>Eukaryota</taxon>
        <taxon>Metazoa</taxon>
        <taxon>Chordata</taxon>
        <taxon>Craniata</taxon>
        <taxon>Vertebrata</taxon>
        <taxon>Euteleostomi</taxon>
        <taxon>Actinopterygii</taxon>
        <taxon>Neopterygii</taxon>
        <taxon>Teleostei</taxon>
        <taxon>Osteoglossocephala</taxon>
        <taxon>Osteoglossomorpha</taxon>
        <taxon>Osteoglossiformes</taxon>
        <taxon>Mormyridae</taxon>
        <taxon>Paramormyrops</taxon>
    </lineage>
</organism>
<evidence type="ECO:0000313" key="3">
    <source>
        <dbReference type="Proteomes" id="UP000261540"/>
    </source>
</evidence>
<proteinExistence type="predicted"/>
<evidence type="ECO:0000256" key="1">
    <source>
        <dbReference type="SAM" id="Phobius"/>
    </source>
</evidence>
<feature type="transmembrane region" description="Helical" evidence="1">
    <location>
        <begin position="123"/>
        <end position="142"/>
    </location>
</feature>
<reference evidence="2" key="1">
    <citation type="submission" date="2025-08" db="UniProtKB">
        <authorList>
            <consortium name="Ensembl"/>
        </authorList>
    </citation>
    <scope>IDENTIFICATION</scope>
</reference>
<name>A0A3B3QZH4_9TELE</name>
<dbReference type="Ensembl" id="ENSPKIT00000035175.1">
    <property type="protein sequence ID" value="ENSPKIP00000011035.1"/>
    <property type="gene ID" value="ENSPKIG00000025510.1"/>
</dbReference>
<evidence type="ECO:0000313" key="2">
    <source>
        <dbReference type="Ensembl" id="ENSPKIP00000011035.1"/>
    </source>
</evidence>
<keyword evidence="1" id="KW-1133">Transmembrane helix</keyword>